<feature type="domain" description="Predicted membrane protein YciQ-like C-terminal" evidence="3">
    <location>
        <begin position="3"/>
        <end position="122"/>
    </location>
</feature>
<organism evidence="4 5">
    <name type="scientific">Homoserinibacter gongjuensis</name>
    <dbReference type="NCBI Taxonomy" id="1162968"/>
    <lineage>
        <taxon>Bacteria</taxon>
        <taxon>Bacillati</taxon>
        <taxon>Actinomycetota</taxon>
        <taxon>Actinomycetes</taxon>
        <taxon>Micrococcales</taxon>
        <taxon>Microbacteriaceae</taxon>
        <taxon>Homoserinibacter</taxon>
    </lineage>
</organism>
<protein>
    <recommendedName>
        <fullName evidence="3">Predicted membrane protein YciQ-like C-terminal domain-containing protein</fullName>
    </recommendedName>
</protein>
<feature type="region of interest" description="Disordered" evidence="1">
    <location>
        <begin position="159"/>
        <end position="194"/>
    </location>
</feature>
<evidence type="ECO:0000313" key="4">
    <source>
        <dbReference type="EMBL" id="GMA92039.1"/>
    </source>
</evidence>
<proteinExistence type="predicted"/>
<dbReference type="EMBL" id="BSVA01000001">
    <property type="protein sequence ID" value="GMA92039.1"/>
    <property type="molecule type" value="Genomic_DNA"/>
</dbReference>
<evidence type="ECO:0000256" key="2">
    <source>
        <dbReference type="SAM" id="Phobius"/>
    </source>
</evidence>
<sequence>MVLGLLIGFALLVVNAIVSGDEGVLAVTLALGINAIIWVAIGLASLVTSPRPLTRSGALIVEHLQGLREYIRLAEADRLRMLQSASGAERTTGESGVDVVRVYERLLPYAVLFGLEREWQAELSRYYGDVSPNWVESGPGPFTVVPFTAHLAAVPGIASSSSSWGTSSGSSSSGGSSGGGSSGGGGGGGGGGGV</sequence>
<keyword evidence="2" id="KW-1133">Transmembrane helix</keyword>
<keyword evidence="2" id="KW-0812">Transmembrane</keyword>
<gene>
    <name evidence="4" type="ORF">GCM10025869_25680</name>
</gene>
<name>A0ABQ6JVL0_9MICO</name>
<evidence type="ECO:0000259" key="3">
    <source>
        <dbReference type="Pfam" id="PF20990"/>
    </source>
</evidence>
<keyword evidence="2" id="KW-0472">Membrane</keyword>
<comment type="caution">
    <text evidence="4">The sequence shown here is derived from an EMBL/GenBank/DDBJ whole genome shotgun (WGS) entry which is preliminary data.</text>
</comment>
<feature type="transmembrane region" description="Helical" evidence="2">
    <location>
        <begin position="26"/>
        <end position="47"/>
    </location>
</feature>
<dbReference type="RefSeq" id="WP_348533863.1">
    <property type="nucleotide sequence ID" value="NZ_BSVA01000001.1"/>
</dbReference>
<keyword evidence="5" id="KW-1185">Reference proteome</keyword>
<evidence type="ECO:0000313" key="5">
    <source>
        <dbReference type="Proteomes" id="UP001157069"/>
    </source>
</evidence>
<accession>A0ABQ6JVL0</accession>
<dbReference type="Proteomes" id="UP001157069">
    <property type="component" value="Unassembled WGS sequence"/>
</dbReference>
<reference evidence="5" key="1">
    <citation type="journal article" date="2019" name="Int. J. Syst. Evol. Microbiol.">
        <title>The Global Catalogue of Microorganisms (GCM) 10K type strain sequencing project: providing services to taxonomists for standard genome sequencing and annotation.</title>
        <authorList>
            <consortium name="The Broad Institute Genomics Platform"/>
            <consortium name="The Broad Institute Genome Sequencing Center for Infectious Disease"/>
            <person name="Wu L."/>
            <person name="Ma J."/>
        </authorList>
    </citation>
    <scope>NUCLEOTIDE SEQUENCE [LARGE SCALE GENOMIC DNA]</scope>
    <source>
        <strain evidence="5">NBRC 108755</strain>
    </source>
</reference>
<dbReference type="InterPro" id="IPR048389">
    <property type="entry name" value="YciQ-like_C"/>
</dbReference>
<evidence type="ECO:0000256" key="1">
    <source>
        <dbReference type="SAM" id="MobiDB-lite"/>
    </source>
</evidence>
<dbReference type="Pfam" id="PF20990">
    <property type="entry name" value="DUF2207_C"/>
    <property type="match status" value="1"/>
</dbReference>
<feature type="compositionally biased region" description="Low complexity" evidence="1">
    <location>
        <begin position="159"/>
        <end position="174"/>
    </location>
</feature>
<feature type="compositionally biased region" description="Gly residues" evidence="1">
    <location>
        <begin position="175"/>
        <end position="194"/>
    </location>
</feature>